<dbReference type="OrthoDB" id="70387at2759"/>
<dbReference type="AlphaFoldDB" id="A0A835Z580"/>
<evidence type="ECO:0000313" key="1">
    <source>
        <dbReference type="EMBL" id="KAG5187230.1"/>
    </source>
</evidence>
<evidence type="ECO:0000313" key="2">
    <source>
        <dbReference type="Proteomes" id="UP000664859"/>
    </source>
</evidence>
<dbReference type="SUPFAM" id="SSF140860">
    <property type="entry name" value="Pseudo ankyrin repeat-like"/>
    <property type="match status" value="1"/>
</dbReference>
<dbReference type="InterPro" id="IPR036770">
    <property type="entry name" value="Ankyrin_rpt-contain_sf"/>
</dbReference>
<feature type="non-terminal residue" evidence="1">
    <location>
        <position position="206"/>
    </location>
</feature>
<gene>
    <name evidence="1" type="ORF">JKP88DRAFT_154888</name>
</gene>
<dbReference type="Proteomes" id="UP000664859">
    <property type="component" value="Unassembled WGS sequence"/>
</dbReference>
<comment type="caution">
    <text evidence="1">The sequence shown here is derived from an EMBL/GenBank/DDBJ whole genome shotgun (WGS) entry which is preliminary data.</text>
</comment>
<name>A0A835Z580_9STRA</name>
<feature type="non-terminal residue" evidence="1">
    <location>
        <position position="1"/>
    </location>
</feature>
<proteinExistence type="predicted"/>
<organism evidence="1 2">
    <name type="scientific">Tribonema minus</name>
    <dbReference type="NCBI Taxonomy" id="303371"/>
    <lineage>
        <taxon>Eukaryota</taxon>
        <taxon>Sar</taxon>
        <taxon>Stramenopiles</taxon>
        <taxon>Ochrophyta</taxon>
        <taxon>PX clade</taxon>
        <taxon>Xanthophyceae</taxon>
        <taxon>Tribonematales</taxon>
        <taxon>Tribonemataceae</taxon>
        <taxon>Tribonema</taxon>
    </lineage>
</organism>
<keyword evidence="2" id="KW-1185">Reference proteome</keyword>
<dbReference type="InterPro" id="IPR052050">
    <property type="entry name" value="SecEffector_AnkRepeat"/>
</dbReference>
<reference evidence="1" key="1">
    <citation type="submission" date="2021-02" db="EMBL/GenBank/DDBJ databases">
        <title>First Annotated Genome of the Yellow-green Alga Tribonema minus.</title>
        <authorList>
            <person name="Mahan K.M."/>
        </authorList>
    </citation>
    <scope>NUCLEOTIDE SEQUENCE</scope>
    <source>
        <strain evidence="1">UTEX B ZZ1240</strain>
    </source>
</reference>
<dbReference type="PANTHER" id="PTHR46586:SF3">
    <property type="entry name" value="ANKYRIN REPEAT-CONTAINING PROTEIN"/>
    <property type="match status" value="1"/>
</dbReference>
<sequence>GQLEVMQWLRNSAACVWHDDCVTMLIKSRFWTALSWALTAGCPVPNEAMRTAAREGNLSLLRRLNRHGGSMDAAADGAAMGNHLHILKWAFDNMPHRPASVLELAAGQGHVGVYRWAKEQGCVCRSVSMVGSLFGHGYISDFKQAVLEGAVCDCSIFNAAVARGDLGVVQWLRAQGVEWDKHTCRAAIKHVHVLKWLREEKCRWGD</sequence>
<accession>A0A835Z580</accession>
<dbReference type="EMBL" id="JAFCMP010000090">
    <property type="protein sequence ID" value="KAG5187230.1"/>
    <property type="molecule type" value="Genomic_DNA"/>
</dbReference>
<dbReference type="Gene3D" id="1.25.40.20">
    <property type="entry name" value="Ankyrin repeat-containing domain"/>
    <property type="match status" value="1"/>
</dbReference>
<dbReference type="PANTHER" id="PTHR46586">
    <property type="entry name" value="ANKYRIN REPEAT-CONTAINING PROTEIN"/>
    <property type="match status" value="1"/>
</dbReference>
<protein>
    <submittedName>
        <fullName evidence="1">Uncharacterized protein</fullName>
    </submittedName>
</protein>